<feature type="region of interest" description="Disordered" evidence="1">
    <location>
        <begin position="1"/>
        <end position="23"/>
    </location>
</feature>
<keyword evidence="2" id="KW-1133">Transmembrane helix</keyword>
<evidence type="ECO:0000313" key="3">
    <source>
        <dbReference type="EMBL" id="CDO95325.1"/>
    </source>
</evidence>
<dbReference type="Proteomes" id="UP000031516">
    <property type="component" value="Unassembled WGS sequence"/>
</dbReference>
<keyword evidence="2" id="KW-0472">Membrane</keyword>
<feature type="compositionally biased region" description="Polar residues" evidence="1">
    <location>
        <begin position="9"/>
        <end position="22"/>
    </location>
</feature>
<proteinExistence type="predicted"/>
<dbReference type="AlphaFoldDB" id="A0A0A8LAX5"/>
<gene>
    <name evidence="3" type="ORF">KLDO_g3570</name>
</gene>
<dbReference type="EMBL" id="CCBQ010000044">
    <property type="protein sequence ID" value="CDO95325.1"/>
    <property type="molecule type" value="Genomic_DNA"/>
</dbReference>
<comment type="caution">
    <text evidence="3">The sequence shown here is derived from an EMBL/GenBank/DDBJ whole genome shotgun (WGS) entry which is preliminary data.</text>
</comment>
<reference evidence="3 4" key="1">
    <citation type="submission" date="2014-03" db="EMBL/GenBank/DDBJ databases">
        <title>The genome of Kluyveromyces dobzhanskii.</title>
        <authorList>
            <person name="Nystedt B."/>
            <person name="Astrom S."/>
        </authorList>
    </citation>
    <scope>NUCLEOTIDE SEQUENCE [LARGE SCALE GENOMIC DNA]</scope>
    <source>
        <strain evidence="3 4">CBS 2104</strain>
    </source>
</reference>
<dbReference type="OrthoDB" id="4068598at2759"/>
<organism evidence="3 4">
    <name type="scientific">Kluyveromyces dobzhanskii CBS 2104</name>
    <dbReference type="NCBI Taxonomy" id="1427455"/>
    <lineage>
        <taxon>Eukaryota</taxon>
        <taxon>Fungi</taxon>
        <taxon>Dikarya</taxon>
        <taxon>Ascomycota</taxon>
        <taxon>Saccharomycotina</taxon>
        <taxon>Saccharomycetes</taxon>
        <taxon>Saccharomycetales</taxon>
        <taxon>Saccharomycetaceae</taxon>
        <taxon>Kluyveromyces</taxon>
    </lineage>
</organism>
<name>A0A0A8LAX5_9SACH</name>
<evidence type="ECO:0000256" key="2">
    <source>
        <dbReference type="SAM" id="Phobius"/>
    </source>
</evidence>
<keyword evidence="4" id="KW-1185">Reference proteome</keyword>
<evidence type="ECO:0000313" key="4">
    <source>
        <dbReference type="Proteomes" id="UP000031516"/>
    </source>
</evidence>
<protein>
    <submittedName>
        <fullName evidence="3">WGS project CCBQ000000000 data, contig 00272</fullName>
    </submittedName>
</protein>
<sequence length="421" mass="47720">MEVNHLEHTSSTGSQRTPSSRYSALCKSNAVGLRVPRDGKTRKSRNSFSSISQASDLVEFTPSHTRAGQAYRPPSDVSVDHDDVTCGSSRFSDVLLHSSSRTQYDGSDFNSKAVSANNSLVNIRNRSYSNISVYSTQSQRKLHPNVLNLAHLRQDLPTSSSVESQLCKGNSLAKQFLETASKTRHEKDSVSNAICASPTGCNDTSEALDCLPIGFSDKLFPMSKCKETLPDDMKMDVNCKEIPDYFSLDYVKHIRRDLTALEFRLKHFLKDVILPQDLDFTQNLNNLSKVVQSVAQLRTDIEKIKHDTKTVYLQKLAKEFDKTDSESFLLKLNTVMQSHISRLEALESKTLILQNDLEAKKLQLRKLENLIKLDDMINDFKRNMKLSEKLKDYYGTFGDVTVFALSLSLMIYVFRRWFVTE</sequence>
<keyword evidence="2" id="KW-0812">Transmembrane</keyword>
<feature type="transmembrane region" description="Helical" evidence="2">
    <location>
        <begin position="393"/>
        <end position="414"/>
    </location>
</feature>
<evidence type="ECO:0000256" key="1">
    <source>
        <dbReference type="SAM" id="MobiDB-lite"/>
    </source>
</evidence>
<accession>A0A0A8LAX5</accession>